<keyword evidence="7" id="KW-1185">Reference proteome</keyword>
<dbReference type="InterPro" id="IPR050295">
    <property type="entry name" value="Plant_2OG-oxidoreductases"/>
</dbReference>
<dbReference type="PANTHER" id="PTHR47991">
    <property type="entry name" value="OXOGLUTARATE/IRON-DEPENDENT DIOXYGENASE"/>
    <property type="match status" value="1"/>
</dbReference>
<evidence type="ECO:0000256" key="1">
    <source>
        <dbReference type="ARBA" id="ARBA00022723"/>
    </source>
</evidence>
<protein>
    <recommendedName>
        <fullName evidence="5">Non-haem dioxygenase N-terminal domain-containing protein</fullName>
    </recommendedName>
</protein>
<dbReference type="Proteomes" id="UP000823775">
    <property type="component" value="Unassembled WGS sequence"/>
</dbReference>
<dbReference type="EMBL" id="JACEIK010005123">
    <property type="protein sequence ID" value="MCE0480772.1"/>
    <property type="molecule type" value="Genomic_DNA"/>
</dbReference>
<evidence type="ECO:0000256" key="3">
    <source>
        <dbReference type="ARBA" id="ARBA00023002"/>
    </source>
</evidence>
<sequence length="89" mass="10138">MKKLLENNIGDDDDSELKRLHFACEEWGFFQIVRNGIYRSIEHRAMVNMDKERISIATLFSPNLNANLGPAPSLVTISNPSTISENWNC</sequence>
<dbReference type="Gene3D" id="2.60.120.330">
    <property type="entry name" value="B-lactam Antibiotic, Isopenicillin N Synthase, Chain"/>
    <property type="match status" value="1"/>
</dbReference>
<evidence type="ECO:0000256" key="2">
    <source>
        <dbReference type="ARBA" id="ARBA00022896"/>
    </source>
</evidence>
<gene>
    <name evidence="6" type="ORF">HAX54_037880</name>
</gene>
<accession>A0ABS8VMY1</accession>
<comment type="caution">
    <text evidence="6">The sequence shown here is derived from an EMBL/GenBank/DDBJ whole genome shotgun (WGS) entry which is preliminary data.</text>
</comment>
<name>A0ABS8VMY1_DATST</name>
<keyword evidence="1" id="KW-0479">Metal-binding</keyword>
<keyword evidence="2" id="KW-0847">Vitamin C</keyword>
<reference evidence="6 7" key="1">
    <citation type="journal article" date="2021" name="BMC Genomics">
        <title>Datura genome reveals duplications of psychoactive alkaloid biosynthetic genes and high mutation rate following tissue culture.</title>
        <authorList>
            <person name="Rajewski A."/>
            <person name="Carter-House D."/>
            <person name="Stajich J."/>
            <person name="Litt A."/>
        </authorList>
    </citation>
    <scope>NUCLEOTIDE SEQUENCE [LARGE SCALE GENOMIC DNA]</scope>
    <source>
        <strain evidence="6">AR-01</strain>
    </source>
</reference>
<keyword evidence="4" id="KW-0408">Iron</keyword>
<proteinExistence type="predicted"/>
<dbReference type="InterPro" id="IPR027443">
    <property type="entry name" value="IPNS-like_sf"/>
</dbReference>
<feature type="domain" description="Non-haem dioxygenase N-terminal" evidence="5">
    <location>
        <begin position="11"/>
        <end position="45"/>
    </location>
</feature>
<organism evidence="6 7">
    <name type="scientific">Datura stramonium</name>
    <name type="common">Jimsonweed</name>
    <name type="synonym">Common thornapple</name>
    <dbReference type="NCBI Taxonomy" id="4076"/>
    <lineage>
        <taxon>Eukaryota</taxon>
        <taxon>Viridiplantae</taxon>
        <taxon>Streptophyta</taxon>
        <taxon>Embryophyta</taxon>
        <taxon>Tracheophyta</taxon>
        <taxon>Spermatophyta</taxon>
        <taxon>Magnoliopsida</taxon>
        <taxon>eudicotyledons</taxon>
        <taxon>Gunneridae</taxon>
        <taxon>Pentapetalae</taxon>
        <taxon>asterids</taxon>
        <taxon>lamiids</taxon>
        <taxon>Solanales</taxon>
        <taxon>Solanaceae</taxon>
        <taxon>Solanoideae</taxon>
        <taxon>Datureae</taxon>
        <taxon>Datura</taxon>
    </lineage>
</organism>
<keyword evidence="3" id="KW-0560">Oxidoreductase</keyword>
<dbReference type="Pfam" id="PF14226">
    <property type="entry name" value="DIOX_N"/>
    <property type="match status" value="1"/>
</dbReference>
<evidence type="ECO:0000259" key="5">
    <source>
        <dbReference type="Pfam" id="PF14226"/>
    </source>
</evidence>
<dbReference type="InterPro" id="IPR026992">
    <property type="entry name" value="DIOX_N"/>
</dbReference>
<dbReference type="SUPFAM" id="SSF51197">
    <property type="entry name" value="Clavaminate synthase-like"/>
    <property type="match status" value="1"/>
</dbReference>
<evidence type="ECO:0000313" key="7">
    <source>
        <dbReference type="Proteomes" id="UP000823775"/>
    </source>
</evidence>
<evidence type="ECO:0000313" key="6">
    <source>
        <dbReference type="EMBL" id="MCE0480772.1"/>
    </source>
</evidence>
<evidence type="ECO:0000256" key="4">
    <source>
        <dbReference type="ARBA" id="ARBA00023004"/>
    </source>
</evidence>